<evidence type="ECO:0000313" key="3">
    <source>
        <dbReference type="Proteomes" id="UP001595478"/>
    </source>
</evidence>
<sequence length="218" mass="23950">MSVILEDRPIETVREETIDTLIYNYSHGIISEHAFERRLDVATESNSHAEIVEQVKDLSPPSDEALKYQKDKQLGINYAAASTEDDAEMKVVSILGGNERSGRWVVPAKMNAVAVLGGVDLDFSDAVFTSQRVTLKVFSLLGGINTYVPENVNVVSSAFCILGGIDNKAPSIADKQAPTIVIEGYVLLGGLDIKIKTTIKEKFIAFARQMREVFDPKM</sequence>
<evidence type="ECO:0000313" key="2">
    <source>
        <dbReference type="EMBL" id="MFC3123227.1"/>
    </source>
</evidence>
<proteinExistence type="predicted"/>
<reference evidence="3" key="1">
    <citation type="journal article" date="2019" name="Int. J. Syst. Evol. Microbiol.">
        <title>The Global Catalogue of Microorganisms (GCM) 10K type strain sequencing project: providing services to taxonomists for standard genome sequencing and annotation.</title>
        <authorList>
            <consortium name="The Broad Institute Genomics Platform"/>
            <consortium name="The Broad Institute Genome Sequencing Center for Infectious Disease"/>
            <person name="Wu L."/>
            <person name="Ma J."/>
        </authorList>
    </citation>
    <scope>NUCLEOTIDE SEQUENCE [LARGE SCALE GENOMIC DNA]</scope>
    <source>
        <strain evidence="3">KCTC 52473</strain>
    </source>
</reference>
<accession>A0ABV7FS94</accession>
<dbReference type="PANTHER" id="PTHR40763">
    <property type="entry name" value="MEMBRANE PROTEIN-RELATED"/>
    <property type="match status" value="1"/>
</dbReference>
<dbReference type="RefSeq" id="WP_376921340.1">
    <property type="nucleotide sequence ID" value="NZ_JBHRSW010000047.1"/>
</dbReference>
<dbReference type="InterPro" id="IPR024425">
    <property type="entry name" value="LiaF-like_C"/>
</dbReference>
<dbReference type="EMBL" id="JBHRSW010000047">
    <property type="protein sequence ID" value="MFC3123227.1"/>
    <property type="molecule type" value="Genomic_DNA"/>
</dbReference>
<dbReference type="Pfam" id="PF09922">
    <property type="entry name" value="LiaF-like_C"/>
    <property type="match status" value="1"/>
</dbReference>
<keyword evidence="3" id="KW-1185">Reference proteome</keyword>
<gene>
    <name evidence="2" type="ORF">ACFOHL_16510</name>
</gene>
<dbReference type="Proteomes" id="UP001595478">
    <property type="component" value="Unassembled WGS sequence"/>
</dbReference>
<organism evidence="2 3">
    <name type="scientific">Agaribacter flavus</name>
    <dbReference type="NCBI Taxonomy" id="1902781"/>
    <lineage>
        <taxon>Bacteria</taxon>
        <taxon>Pseudomonadati</taxon>
        <taxon>Pseudomonadota</taxon>
        <taxon>Gammaproteobacteria</taxon>
        <taxon>Alteromonadales</taxon>
        <taxon>Alteromonadaceae</taxon>
        <taxon>Agaribacter</taxon>
    </lineage>
</organism>
<comment type="caution">
    <text evidence="2">The sequence shown here is derived from an EMBL/GenBank/DDBJ whole genome shotgun (WGS) entry which is preliminary data.</text>
</comment>
<protein>
    <submittedName>
        <fullName evidence="2">LiaF domain-containing protein</fullName>
    </submittedName>
</protein>
<name>A0ABV7FS94_9ALTE</name>
<dbReference type="PANTHER" id="PTHR40763:SF5">
    <property type="entry name" value="MEMBRANE PROTEIN"/>
    <property type="match status" value="1"/>
</dbReference>
<feature type="domain" description="Cell wall-active antibiotics response LiaF-like C-terminal" evidence="1">
    <location>
        <begin position="108"/>
        <end position="166"/>
    </location>
</feature>
<evidence type="ECO:0000259" key="1">
    <source>
        <dbReference type="Pfam" id="PF09922"/>
    </source>
</evidence>